<dbReference type="EMBL" id="FOSN01000004">
    <property type="protein sequence ID" value="SFK23214.1"/>
    <property type="molecule type" value="Genomic_DNA"/>
</dbReference>
<dbReference type="Pfam" id="PF13649">
    <property type="entry name" value="Methyltransf_25"/>
    <property type="match status" value="1"/>
</dbReference>
<dbReference type="InterPro" id="IPR020596">
    <property type="entry name" value="rRNA_Ade_Mease_Trfase_CS"/>
</dbReference>
<dbReference type="InterPro" id="IPR020598">
    <property type="entry name" value="rRNA_Ade_methylase_Trfase_N"/>
</dbReference>
<keyword evidence="3" id="KW-0949">S-adenosyl-L-methionine</keyword>
<dbReference type="SMART" id="SM00650">
    <property type="entry name" value="rADc"/>
    <property type="match status" value="1"/>
</dbReference>
<dbReference type="STRING" id="1612308.SAMN05444581_10492"/>
<organism evidence="6 7">
    <name type="scientific">Methylocapsa palsarum</name>
    <dbReference type="NCBI Taxonomy" id="1612308"/>
    <lineage>
        <taxon>Bacteria</taxon>
        <taxon>Pseudomonadati</taxon>
        <taxon>Pseudomonadota</taxon>
        <taxon>Alphaproteobacteria</taxon>
        <taxon>Hyphomicrobiales</taxon>
        <taxon>Beijerinckiaceae</taxon>
        <taxon>Methylocapsa</taxon>
    </lineage>
</organism>
<evidence type="ECO:0000256" key="2">
    <source>
        <dbReference type="ARBA" id="ARBA00022679"/>
    </source>
</evidence>
<dbReference type="SUPFAM" id="SSF53335">
    <property type="entry name" value="S-adenosyl-L-methionine-dependent methyltransferases"/>
    <property type="match status" value="1"/>
</dbReference>
<dbReference type="InterPro" id="IPR041698">
    <property type="entry name" value="Methyltransf_25"/>
</dbReference>
<accession>A0A1I3XUL5</accession>
<dbReference type="Gene3D" id="3.40.50.150">
    <property type="entry name" value="Vaccinia Virus protein VP39"/>
    <property type="match status" value="1"/>
</dbReference>
<feature type="region of interest" description="Disordered" evidence="4">
    <location>
        <begin position="251"/>
        <end position="289"/>
    </location>
</feature>
<keyword evidence="2 6" id="KW-0808">Transferase</keyword>
<evidence type="ECO:0000313" key="7">
    <source>
        <dbReference type="Proteomes" id="UP000198755"/>
    </source>
</evidence>
<evidence type="ECO:0000256" key="4">
    <source>
        <dbReference type="SAM" id="MobiDB-lite"/>
    </source>
</evidence>
<keyword evidence="1 6" id="KW-0489">Methyltransferase</keyword>
<name>A0A1I3XUL5_9HYPH</name>
<dbReference type="PROSITE" id="PS01131">
    <property type="entry name" value="RRNA_A_DIMETH"/>
    <property type="match status" value="1"/>
</dbReference>
<dbReference type="Proteomes" id="UP000198755">
    <property type="component" value="Unassembled WGS sequence"/>
</dbReference>
<proteinExistence type="predicted"/>
<evidence type="ECO:0000313" key="6">
    <source>
        <dbReference type="EMBL" id="SFK23214.1"/>
    </source>
</evidence>
<feature type="compositionally biased region" description="Basic and acidic residues" evidence="4">
    <location>
        <begin position="268"/>
        <end position="289"/>
    </location>
</feature>
<dbReference type="AlphaFoldDB" id="A0A1I3XUL5"/>
<dbReference type="CDD" id="cd02440">
    <property type="entry name" value="AdoMet_MTases"/>
    <property type="match status" value="1"/>
</dbReference>
<evidence type="ECO:0000256" key="1">
    <source>
        <dbReference type="ARBA" id="ARBA00022603"/>
    </source>
</evidence>
<evidence type="ECO:0000256" key="3">
    <source>
        <dbReference type="ARBA" id="ARBA00022691"/>
    </source>
</evidence>
<feature type="domain" description="Ribosomal RNA adenine methylase transferase N-terminal" evidence="5">
    <location>
        <begin position="49"/>
        <end position="190"/>
    </location>
</feature>
<sequence>MHPPSSRPDHRASYDRPIEARLPDEARFFRSWLENPMIAGAVSPSGRYLARMMANYVDPQGSGPIIELGPGTGAITDALLKRGVDPKRLILVEFDRGFCKLLERRFPGVRIVQGDAYHLSQTLGSHLEGPADAIVSSLPLLMKPESQRLVLLADGFRCLQPEGCFIQFTYGPASPMPRDHAALQAFHVEASRPVWLNIPPARVWVYRRNETGVVSHDGGRRQNPAMEFFDKLRIGTEKMQLGLQKEIDGARARLRLKPKPSQPGRKSAPRDLKGRPARHIGDHNKTHRS</sequence>
<protein>
    <submittedName>
        <fullName evidence="6">Phosphatidylethanolamine/phosphatidyl-N-methylethanolamine N-methyltransferase</fullName>
    </submittedName>
</protein>
<keyword evidence="7" id="KW-1185">Reference proteome</keyword>
<gene>
    <name evidence="6" type="ORF">SAMN05444581_10492</name>
</gene>
<evidence type="ECO:0000259" key="5">
    <source>
        <dbReference type="SMART" id="SM00650"/>
    </source>
</evidence>
<dbReference type="InterPro" id="IPR029063">
    <property type="entry name" value="SAM-dependent_MTases_sf"/>
</dbReference>
<dbReference type="GO" id="GO:0000179">
    <property type="term" value="F:rRNA (adenine-N6,N6-)-dimethyltransferase activity"/>
    <property type="evidence" value="ECO:0007669"/>
    <property type="project" value="InterPro"/>
</dbReference>
<reference evidence="6 7" key="1">
    <citation type="submission" date="2016-10" db="EMBL/GenBank/DDBJ databases">
        <authorList>
            <person name="de Groot N.N."/>
        </authorList>
    </citation>
    <scope>NUCLEOTIDE SEQUENCE [LARGE SCALE GENOMIC DNA]</scope>
    <source>
        <strain evidence="6 7">NE2</strain>
    </source>
</reference>